<comment type="caution">
    <text evidence="1">The sequence shown here is derived from an EMBL/GenBank/DDBJ whole genome shotgun (WGS) entry which is preliminary data.</text>
</comment>
<proteinExistence type="predicted"/>
<dbReference type="AlphaFoldDB" id="A0A9N9K0I9"/>
<accession>A0A9N9K0I9</accession>
<feature type="non-terminal residue" evidence="1">
    <location>
        <position position="249"/>
    </location>
</feature>
<reference evidence="1" key="1">
    <citation type="submission" date="2021-06" db="EMBL/GenBank/DDBJ databases">
        <authorList>
            <person name="Kallberg Y."/>
            <person name="Tangrot J."/>
            <person name="Rosling A."/>
        </authorList>
    </citation>
    <scope>NUCLEOTIDE SEQUENCE</scope>
    <source>
        <strain evidence="1">FL966</strain>
    </source>
</reference>
<evidence type="ECO:0000313" key="1">
    <source>
        <dbReference type="EMBL" id="CAG8805109.1"/>
    </source>
</evidence>
<name>A0A9N9K0I9_9GLOM</name>
<evidence type="ECO:0000313" key="2">
    <source>
        <dbReference type="Proteomes" id="UP000789759"/>
    </source>
</evidence>
<dbReference type="OrthoDB" id="2439548at2759"/>
<sequence>MLQVKKQSSKKTPYNKTNLKKKVNSFLCTIGYCFDEEKLNDCQVSRPAGTQIITEVFGSVTENNRTFFVDPLYIRILLIRLYQTQKNFASFEYIILHNILIYINFVILQNEDHTRTIEISTTGNKNSRITLLISSLKIKSFILQLCDKDFAHKKSSDILISDLLVDKNLRKIKFDTRKVKVELESEITVECNACDFTKHELIMCLDLKKMLVCLKNKPSEEHNLNILNVGILGFMTDGYIEMSWSPHLR</sequence>
<gene>
    <name evidence="1" type="ORF">CPELLU_LOCUS18066</name>
</gene>
<dbReference type="Proteomes" id="UP000789759">
    <property type="component" value="Unassembled WGS sequence"/>
</dbReference>
<organism evidence="1 2">
    <name type="scientific">Cetraspora pellucida</name>
    <dbReference type="NCBI Taxonomy" id="1433469"/>
    <lineage>
        <taxon>Eukaryota</taxon>
        <taxon>Fungi</taxon>
        <taxon>Fungi incertae sedis</taxon>
        <taxon>Mucoromycota</taxon>
        <taxon>Glomeromycotina</taxon>
        <taxon>Glomeromycetes</taxon>
        <taxon>Diversisporales</taxon>
        <taxon>Gigasporaceae</taxon>
        <taxon>Cetraspora</taxon>
    </lineage>
</organism>
<dbReference type="EMBL" id="CAJVQA010033936">
    <property type="protein sequence ID" value="CAG8805109.1"/>
    <property type="molecule type" value="Genomic_DNA"/>
</dbReference>
<protein>
    <submittedName>
        <fullName evidence="1">8027_t:CDS:1</fullName>
    </submittedName>
</protein>
<keyword evidence="2" id="KW-1185">Reference proteome</keyword>